<dbReference type="Gene3D" id="3.90.470.20">
    <property type="entry name" value="4'-phosphopantetheinyl transferase domain"/>
    <property type="match status" value="2"/>
</dbReference>
<evidence type="ECO:0000313" key="6">
    <source>
        <dbReference type="Proteomes" id="UP000578077"/>
    </source>
</evidence>
<sequence>MTALTCRLWWASPDDASPALLGLLDPGERERRERFRAAADRDRYLVAHALARLALARAAGCEPDRVSFTLRCRSCEHRRDRRPEPHGKPLPAGPAAGWEISISHSGDRVLLALTHGTPVGADVEQIAPGRDTDGLVDYCLRPRERGDLDRLPEGRRTEGFFGYWARKEALLKATGDGLSGGLGSVGVSGPFEPAAVVEWDSADAPVQVRLTDLDAGPGYRAALAALCAGPVNAQVCDTAELLGTRRTVG</sequence>
<protein>
    <submittedName>
        <fullName evidence="5">4'-phosphopantetheinyl transferase</fullName>
        <ecNumber evidence="5">2.7.8.-</ecNumber>
    </submittedName>
</protein>
<feature type="compositionally biased region" description="Basic and acidic residues" evidence="3">
    <location>
        <begin position="78"/>
        <end position="87"/>
    </location>
</feature>
<reference evidence="5 6" key="1">
    <citation type="submission" date="2020-08" db="EMBL/GenBank/DDBJ databases">
        <title>Sequencing the genomes of 1000 actinobacteria strains.</title>
        <authorList>
            <person name="Klenk H.-P."/>
        </authorList>
    </citation>
    <scope>NUCLEOTIDE SEQUENCE [LARGE SCALE GENOMIC DNA]</scope>
    <source>
        <strain evidence="5 6">DSM 44593</strain>
    </source>
</reference>
<dbReference type="SUPFAM" id="SSF56214">
    <property type="entry name" value="4'-phosphopantetheinyl transferase"/>
    <property type="match status" value="2"/>
</dbReference>
<evidence type="ECO:0000256" key="2">
    <source>
        <dbReference type="ARBA" id="ARBA00022679"/>
    </source>
</evidence>
<dbReference type="EMBL" id="JACHLY010000002">
    <property type="protein sequence ID" value="MBB6001165.1"/>
    <property type="molecule type" value="Genomic_DNA"/>
</dbReference>
<evidence type="ECO:0000259" key="4">
    <source>
        <dbReference type="Pfam" id="PF01648"/>
    </source>
</evidence>
<dbReference type="InterPro" id="IPR050559">
    <property type="entry name" value="P-Pant_transferase_sf"/>
</dbReference>
<accession>A0A841EDG3</accession>
<dbReference type="Pfam" id="PF01648">
    <property type="entry name" value="ACPS"/>
    <property type="match status" value="1"/>
</dbReference>
<evidence type="ECO:0000313" key="5">
    <source>
        <dbReference type="EMBL" id="MBB6001165.1"/>
    </source>
</evidence>
<gene>
    <name evidence="5" type="ORF">HNR25_004994</name>
</gene>
<organism evidence="5 6">
    <name type="scientific">Streptomonospora salina</name>
    <dbReference type="NCBI Taxonomy" id="104205"/>
    <lineage>
        <taxon>Bacteria</taxon>
        <taxon>Bacillati</taxon>
        <taxon>Actinomycetota</taxon>
        <taxon>Actinomycetes</taxon>
        <taxon>Streptosporangiales</taxon>
        <taxon>Nocardiopsidaceae</taxon>
        <taxon>Streptomonospora</taxon>
    </lineage>
</organism>
<dbReference type="InterPro" id="IPR037143">
    <property type="entry name" value="4-PPantetheinyl_Trfase_dom_sf"/>
</dbReference>
<dbReference type="GO" id="GO:0005829">
    <property type="term" value="C:cytosol"/>
    <property type="evidence" value="ECO:0007669"/>
    <property type="project" value="TreeGrafter"/>
</dbReference>
<keyword evidence="2 5" id="KW-0808">Transferase</keyword>
<dbReference type="Proteomes" id="UP000578077">
    <property type="component" value="Unassembled WGS sequence"/>
</dbReference>
<dbReference type="PANTHER" id="PTHR12215">
    <property type="entry name" value="PHOSPHOPANTETHEINE TRANSFERASE"/>
    <property type="match status" value="1"/>
</dbReference>
<dbReference type="AlphaFoldDB" id="A0A841EDG3"/>
<dbReference type="EC" id="2.7.8.-" evidence="5"/>
<keyword evidence="6" id="KW-1185">Reference proteome</keyword>
<proteinExistence type="inferred from homology"/>
<dbReference type="RefSeq" id="WP_312862768.1">
    <property type="nucleotide sequence ID" value="NZ_BAABKT010000009.1"/>
</dbReference>
<name>A0A841EDG3_9ACTN</name>
<comment type="similarity">
    <text evidence="1">Belongs to the P-Pant transferase superfamily. Gsp/Sfp/HetI/AcpT family.</text>
</comment>
<dbReference type="PANTHER" id="PTHR12215:SF10">
    <property type="entry name" value="L-AMINOADIPATE-SEMIALDEHYDE DEHYDROGENASE-PHOSPHOPANTETHEINYL TRANSFERASE"/>
    <property type="match status" value="1"/>
</dbReference>
<evidence type="ECO:0000256" key="1">
    <source>
        <dbReference type="ARBA" id="ARBA00010990"/>
    </source>
</evidence>
<evidence type="ECO:0000256" key="3">
    <source>
        <dbReference type="SAM" id="MobiDB-lite"/>
    </source>
</evidence>
<dbReference type="GO" id="GO:0019878">
    <property type="term" value="P:lysine biosynthetic process via aminoadipic acid"/>
    <property type="evidence" value="ECO:0007669"/>
    <property type="project" value="TreeGrafter"/>
</dbReference>
<feature type="region of interest" description="Disordered" evidence="3">
    <location>
        <begin position="78"/>
        <end position="97"/>
    </location>
</feature>
<dbReference type="GO" id="GO:0008897">
    <property type="term" value="F:holo-[acyl-carrier-protein] synthase activity"/>
    <property type="evidence" value="ECO:0007669"/>
    <property type="project" value="InterPro"/>
</dbReference>
<dbReference type="InterPro" id="IPR008278">
    <property type="entry name" value="4-PPantetheinyl_Trfase_dom"/>
</dbReference>
<comment type="caution">
    <text evidence="5">The sequence shown here is derived from an EMBL/GenBank/DDBJ whole genome shotgun (WGS) entry which is preliminary data.</text>
</comment>
<dbReference type="GO" id="GO:0000287">
    <property type="term" value="F:magnesium ion binding"/>
    <property type="evidence" value="ECO:0007669"/>
    <property type="project" value="InterPro"/>
</dbReference>
<feature type="domain" description="4'-phosphopantetheinyl transferase" evidence="4">
    <location>
        <begin position="118"/>
        <end position="223"/>
    </location>
</feature>